<proteinExistence type="predicted"/>
<geneLocation type="plasmid" evidence="2 3">
    <name>pZKME1</name>
</geneLocation>
<feature type="transmembrane region" description="Helical" evidence="1">
    <location>
        <begin position="70"/>
        <end position="89"/>
    </location>
</feature>
<gene>
    <name evidence="2" type="ORF">BHU61_13290</name>
</gene>
<organism evidence="2 3">
    <name type="scientific">Macrococcus epidermidis</name>
    <dbReference type="NCBI Taxonomy" id="1902580"/>
    <lineage>
        <taxon>Bacteria</taxon>
        <taxon>Bacillati</taxon>
        <taxon>Bacillota</taxon>
        <taxon>Bacilli</taxon>
        <taxon>Bacillales</taxon>
        <taxon>Staphylococcaceae</taxon>
        <taxon>Macrococcus</taxon>
    </lineage>
</organism>
<keyword evidence="2" id="KW-0614">Plasmid</keyword>
<evidence type="ECO:0000256" key="1">
    <source>
        <dbReference type="SAM" id="Phobius"/>
    </source>
</evidence>
<feature type="transmembrane region" description="Helical" evidence="1">
    <location>
        <begin position="20"/>
        <end position="38"/>
    </location>
</feature>
<keyword evidence="1" id="KW-1133">Transmembrane helix</keyword>
<protein>
    <submittedName>
        <fullName evidence="2">Uncharacterized protein</fullName>
    </submittedName>
</protein>
<keyword evidence="1" id="KW-0472">Membrane</keyword>
<dbReference type="EMBL" id="PZJH01000032">
    <property type="protein sequence ID" value="RAK43566.1"/>
    <property type="molecule type" value="Genomic_DNA"/>
</dbReference>
<comment type="caution">
    <text evidence="2">The sequence shown here is derived from an EMBL/GenBank/DDBJ whole genome shotgun (WGS) entry which is preliminary data.</text>
</comment>
<keyword evidence="3" id="KW-1185">Reference proteome</keyword>
<name>A0A327ZMN4_9STAP</name>
<feature type="transmembrane region" description="Helical" evidence="1">
    <location>
        <begin position="136"/>
        <end position="154"/>
    </location>
</feature>
<sequence>MCDVYLSIIKHFITENISKFIFQFIFYAFLCYIAYDFFVKKRGRFYHNDTLDNKGYNPDIVHMYKESKNILGLVTYLQWFTYEVSVIIIKGIGDTFSLIIPLLYTYIFENIYSVLANEKNIHQDIQKDDLDKVKTSNIILIIYSIVFVSWLNPYFNISTSYTYLNYYMTTIFSIIVSYFITIFMLRK</sequence>
<keyword evidence="1" id="KW-0812">Transmembrane</keyword>
<accession>A0A327ZMN4</accession>
<dbReference type="Proteomes" id="UP000249808">
    <property type="component" value="Plasmid pZKME1"/>
</dbReference>
<evidence type="ECO:0000313" key="2">
    <source>
        <dbReference type="EMBL" id="RAK43566.1"/>
    </source>
</evidence>
<evidence type="ECO:0000313" key="3">
    <source>
        <dbReference type="Proteomes" id="UP000249808"/>
    </source>
</evidence>
<feature type="transmembrane region" description="Helical" evidence="1">
    <location>
        <begin position="95"/>
        <end position="115"/>
    </location>
</feature>
<reference evidence="2 3" key="1">
    <citation type="journal article" date="2018" name="Front. Microbiol.">
        <title>Description and Comparative Genomics of Macrococcus caseolyticus subsp. hominis subsp. nov., Macrococcus goetzii sp. nov., Macrococcus epidermidis sp. nov., and Macrococcus bohemicus sp. nov., Novel Macrococci From Human Clinical Material With Virulence Potential and Suspected Uptake of Foreign DNA by Natural Transformation.</title>
        <authorList>
            <person name="Maslanova I."/>
            <person name="Wertheimer Z."/>
            <person name="Sedlacek I."/>
            <person name="Svec P."/>
            <person name="Indrakova A."/>
            <person name="Kovarovic V."/>
            <person name="Schumann P."/>
            <person name="Sproer C."/>
            <person name="Kralova S."/>
            <person name="Sedo O."/>
            <person name="Kristofova L."/>
            <person name="Vrbovska V."/>
            <person name="Fuzik T."/>
            <person name="Petras P."/>
            <person name="Zdrahal Z."/>
            <person name="Ruzickova V."/>
            <person name="Doskar J."/>
            <person name="Pantucek R."/>
        </authorList>
    </citation>
    <scope>NUCLEOTIDE SEQUENCE [LARGE SCALE GENOMIC DNA]</scope>
    <source>
        <strain evidence="2 3">01/688</strain>
        <plasmid evidence="2">pZKME1</plasmid>
    </source>
</reference>
<dbReference type="AlphaFoldDB" id="A0A327ZMN4"/>
<feature type="transmembrane region" description="Helical" evidence="1">
    <location>
        <begin position="166"/>
        <end position="185"/>
    </location>
</feature>